<dbReference type="STRING" id="1045775.SAMN05216378_1552"/>
<dbReference type="InterPro" id="IPR013216">
    <property type="entry name" value="Methyltransf_11"/>
</dbReference>
<keyword evidence="2" id="KW-0489">Methyltransferase</keyword>
<accession>A0A1I1VET8</accession>
<dbReference type="EMBL" id="FOMT01000001">
    <property type="protein sequence ID" value="SFD81572.1"/>
    <property type="molecule type" value="Genomic_DNA"/>
</dbReference>
<dbReference type="Gene3D" id="3.40.50.150">
    <property type="entry name" value="Vaccinia Virus protein VP39"/>
    <property type="match status" value="1"/>
</dbReference>
<dbReference type="OrthoDB" id="9791837at2"/>
<dbReference type="InterPro" id="IPR029063">
    <property type="entry name" value="SAM-dependent_MTases_sf"/>
</dbReference>
<evidence type="ECO:0000313" key="3">
    <source>
        <dbReference type="Proteomes" id="UP000198855"/>
    </source>
</evidence>
<dbReference type="CDD" id="cd02440">
    <property type="entry name" value="AdoMet_MTases"/>
    <property type="match status" value="1"/>
</dbReference>
<dbReference type="GO" id="GO:0032259">
    <property type="term" value="P:methylation"/>
    <property type="evidence" value="ECO:0007669"/>
    <property type="project" value="UniProtKB-KW"/>
</dbReference>
<reference evidence="3" key="1">
    <citation type="submission" date="2016-10" db="EMBL/GenBank/DDBJ databases">
        <authorList>
            <person name="Varghese N."/>
            <person name="Submissions S."/>
        </authorList>
    </citation>
    <scope>NUCLEOTIDE SEQUENCE [LARGE SCALE GENOMIC DNA]</scope>
    <source>
        <strain evidence="3">CGMCC 1.10784</strain>
    </source>
</reference>
<feature type="domain" description="Methyltransferase type 11" evidence="1">
    <location>
        <begin position="49"/>
        <end position="140"/>
    </location>
</feature>
<dbReference type="Proteomes" id="UP000198855">
    <property type="component" value="Unassembled WGS sequence"/>
</dbReference>
<evidence type="ECO:0000259" key="1">
    <source>
        <dbReference type="Pfam" id="PF08241"/>
    </source>
</evidence>
<dbReference type="InterPro" id="IPR050508">
    <property type="entry name" value="Methyltransf_Superfamily"/>
</dbReference>
<sequence length="241" mass="27947">MKEKVVQAFDQLAAVYEQTVDLSSGHNAFYERPAMMKLLPEDLSGKTVLDAGCAAGWYTARFAERGAQVTAIDLSPEMVAACKRRVGDQANVSVCDLSEPLPFEDESFDFIVSSLTLHYLKDWGPTFREFRRVLKPGGTLQFSIHHPFMDYQHFERPDYFAHELLTDVWKKKETGPIEVTFYRRPMMDIVNATAEHFTLDQMIEPQPSKDFINLPEAADWYGRWYERLMTYPWFLIVRARK</sequence>
<gene>
    <name evidence="2" type="ORF">SAMN05216378_1552</name>
</gene>
<protein>
    <submittedName>
        <fullName evidence="2">Methyltransferase domain-containing protein</fullName>
    </submittedName>
</protein>
<dbReference type="Pfam" id="PF08241">
    <property type="entry name" value="Methyltransf_11"/>
    <property type="match status" value="1"/>
</dbReference>
<evidence type="ECO:0000313" key="2">
    <source>
        <dbReference type="EMBL" id="SFD81572.1"/>
    </source>
</evidence>
<organism evidence="2 3">
    <name type="scientific">Paenibacillus catalpae</name>
    <dbReference type="NCBI Taxonomy" id="1045775"/>
    <lineage>
        <taxon>Bacteria</taxon>
        <taxon>Bacillati</taxon>
        <taxon>Bacillota</taxon>
        <taxon>Bacilli</taxon>
        <taxon>Bacillales</taxon>
        <taxon>Paenibacillaceae</taxon>
        <taxon>Paenibacillus</taxon>
    </lineage>
</organism>
<keyword evidence="3" id="KW-1185">Reference proteome</keyword>
<dbReference type="SUPFAM" id="SSF53335">
    <property type="entry name" value="S-adenosyl-L-methionine-dependent methyltransferases"/>
    <property type="match status" value="1"/>
</dbReference>
<dbReference type="GO" id="GO:0008757">
    <property type="term" value="F:S-adenosylmethionine-dependent methyltransferase activity"/>
    <property type="evidence" value="ECO:0007669"/>
    <property type="project" value="InterPro"/>
</dbReference>
<keyword evidence="2" id="KW-0808">Transferase</keyword>
<dbReference type="RefSeq" id="WP_091182978.1">
    <property type="nucleotide sequence ID" value="NZ_FOMT01000001.1"/>
</dbReference>
<dbReference type="PANTHER" id="PTHR42912">
    <property type="entry name" value="METHYLTRANSFERASE"/>
    <property type="match status" value="1"/>
</dbReference>
<dbReference type="AlphaFoldDB" id="A0A1I1VET8"/>
<proteinExistence type="predicted"/>
<name>A0A1I1VET8_9BACL</name>